<dbReference type="RefSeq" id="WP_160874840.1">
    <property type="nucleotide sequence ID" value="NZ_WUEK01000001.1"/>
</dbReference>
<accession>A0A6L7EYB1</accession>
<dbReference type="Gene3D" id="3.40.33.10">
    <property type="entry name" value="CAP"/>
    <property type="match status" value="1"/>
</dbReference>
<evidence type="ECO:0000259" key="3">
    <source>
        <dbReference type="Pfam" id="PF00188"/>
    </source>
</evidence>
<dbReference type="PANTHER" id="PTHR31157:SF1">
    <property type="entry name" value="SCP DOMAIN-CONTAINING PROTEIN"/>
    <property type="match status" value="1"/>
</dbReference>
<dbReference type="SUPFAM" id="SSF55797">
    <property type="entry name" value="PR-1-like"/>
    <property type="match status" value="1"/>
</dbReference>
<feature type="chain" id="PRO_5039283225" description="SCP domain-containing protein" evidence="2">
    <location>
        <begin position="24"/>
        <end position="154"/>
    </location>
</feature>
<dbReference type="InterPro" id="IPR035940">
    <property type="entry name" value="CAP_sf"/>
</dbReference>
<dbReference type="PANTHER" id="PTHR31157">
    <property type="entry name" value="SCP DOMAIN-CONTAINING PROTEIN"/>
    <property type="match status" value="1"/>
</dbReference>
<feature type="domain" description="SCP" evidence="3">
    <location>
        <begin position="42"/>
        <end position="144"/>
    </location>
</feature>
<organism evidence="4 5">
    <name type="scientific">Nocardioides flavescens</name>
    <dbReference type="NCBI Taxonomy" id="2691959"/>
    <lineage>
        <taxon>Bacteria</taxon>
        <taxon>Bacillati</taxon>
        <taxon>Actinomycetota</taxon>
        <taxon>Actinomycetes</taxon>
        <taxon>Propionibacteriales</taxon>
        <taxon>Nocardioidaceae</taxon>
        <taxon>Nocardioides</taxon>
    </lineage>
</organism>
<protein>
    <recommendedName>
        <fullName evidence="3">SCP domain-containing protein</fullName>
    </recommendedName>
</protein>
<comment type="caution">
    <text evidence="4">The sequence shown here is derived from an EMBL/GenBank/DDBJ whole genome shotgun (WGS) entry which is preliminary data.</text>
</comment>
<evidence type="ECO:0000313" key="5">
    <source>
        <dbReference type="Proteomes" id="UP000473325"/>
    </source>
</evidence>
<dbReference type="CDD" id="cd05379">
    <property type="entry name" value="CAP_bacterial"/>
    <property type="match status" value="1"/>
</dbReference>
<sequence>MRRLLVLLTCLAATLLVSGPVPADAGSARRSPESAYGRQAVKATNEARTGEGLRALRVTRCLQRYARAQARLMAQREEMFHQDLGRVMSGCGLSTAGENVAFGYSTGRSVVVDGWLNSEGHRANIMSTSFRLVAVAARRGHDGRWYAAQVFGAR</sequence>
<feature type="region of interest" description="Disordered" evidence="1">
    <location>
        <begin position="23"/>
        <end position="43"/>
    </location>
</feature>
<dbReference type="EMBL" id="WUEK01000001">
    <property type="protein sequence ID" value="MXG88452.1"/>
    <property type="molecule type" value="Genomic_DNA"/>
</dbReference>
<proteinExistence type="predicted"/>
<evidence type="ECO:0000256" key="2">
    <source>
        <dbReference type="SAM" id="SignalP"/>
    </source>
</evidence>
<gene>
    <name evidence="4" type="ORF">GRQ65_02690</name>
</gene>
<dbReference type="InterPro" id="IPR014044">
    <property type="entry name" value="CAP_dom"/>
</dbReference>
<dbReference type="AlphaFoldDB" id="A0A6L7EYB1"/>
<keyword evidence="5" id="KW-1185">Reference proteome</keyword>
<name>A0A6L7EYB1_9ACTN</name>
<keyword evidence="2" id="KW-0732">Signal</keyword>
<evidence type="ECO:0000256" key="1">
    <source>
        <dbReference type="SAM" id="MobiDB-lite"/>
    </source>
</evidence>
<evidence type="ECO:0000313" key="4">
    <source>
        <dbReference type="EMBL" id="MXG88452.1"/>
    </source>
</evidence>
<dbReference type="Proteomes" id="UP000473325">
    <property type="component" value="Unassembled WGS sequence"/>
</dbReference>
<dbReference type="Pfam" id="PF00188">
    <property type="entry name" value="CAP"/>
    <property type="match status" value="1"/>
</dbReference>
<feature type="signal peptide" evidence="2">
    <location>
        <begin position="1"/>
        <end position="23"/>
    </location>
</feature>
<reference evidence="4 5" key="1">
    <citation type="submission" date="2019-12" db="EMBL/GenBank/DDBJ databases">
        <authorList>
            <person name="Kun Z."/>
        </authorList>
    </citation>
    <scope>NUCLEOTIDE SEQUENCE [LARGE SCALE GENOMIC DNA]</scope>
    <source>
        <strain evidence="4 5">YIM 123512</strain>
    </source>
</reference>